<dbReference type="SUPFAM" id="SSF53756">
    <property type="entry name" value="UDP-Glycosyltransferase/glycogen phosphorylase"/>
    <property type="match status" value="1"/>
</dbReference>
<evidence type="ECO:0000313" key="3">
    <source>
        <dbReference type="EMBL" id="RHN51558.1"/>
    </source>
</evidence>
<organism evidence="3 4">
    <name type="scientific">Medicago truncatula</name>
    <name type="common">Barrel medic</name>
    <name type="synonym">Medicago tribuloides</name>
    <dbReference type="NCBI Taxonomy" id="3880"/>
    <lineage>
        <taxon>Eukaryota</taxon>
        <taxon>Viridiplantae</taxon>
        <taxon>Streptophyta</taxon>
        <taxon>Embryophyta</taxon>
        <taxon>Tracheophyta</taxon>
        <taxon>Spermatophyta</taxon>
        <taxon>Magnoliopsida</taxon>
        <taxon>eudicotyledons</taxon>
        <taxon>Gunneridae</taxon>
        <taxon>Pentapetalae</taxon>
        <taxon>rosids</taxon>
        <taxon>fabids</taxon>
        <taxon>Fabales</taxon>
        <taxon>Fabaceae</taxon>
        <taxon>Papilionoideae</taxon>
        <taxon>50 kb inversion clade</taxon>
        <taxon>NPAAA clade</taxon>
        <taxon>Hologalegina</taxon>
        <taxon>IRL clade</taxon>
        <taxon>Trifolieae</taxon>
        <taxon>Medicago</taxon>
    </lineage>
</organism>
<keyword evidence="2 3" id="KW-0328">Glycosyltransferase</keyword>
<sequence length="164" mass="18434">MAASTVALFLYTPTIHHNTTNNDVLRNIPGLPSILPDDMPEPLVDRGSQSYNFFVNMSIQMRKIDDLIGNSFENLEPKAFLALKNGAYVMEEPKPHVFCVGPLVQMIKENNDVVVDDDSGCLSWLNLQPSQSVVFLSFGSYGRFLKRQIKEIALGLKKSDKRFL</sequence>
<reference evidence="4" key="1">
    <citation type="journal article" date="2018" name="Nat. Plants">
        <title>Whole-genome landscape of Medicago truncatula symbiotic genes.</title>
        <authorList>
            <person name="Pecrix Y."/>
            <person name="Staton S.E."/>
            <person name="Sallet E."/>
            <person name="Lelandais-Briere C."/>
            <person name="Moreau S."/>
            <person name="Carrere S."/>
            <person name="Blein T."/>
            <person name="Jardinaud M.F."/>
            <person name="Latrasse D."/>
            <person name="Zouine M."/>
            <person name="Zahm M."/>
            <person name="Kreplak J."/>
            <person name="Mayjonade B."/>
            <person name="Satge C."/>
            <person name="Perez M."/>
            <person name="Cauet S."/>
            <person name="Marande W."/>
            <person name="Chantry-Darmon C."/>
            <person name="Lopez-Roques C."/>
            <person name="Bouchez O."/>
            <person name="Berard A."/>
            <person name="Debelle F."/>
            <person name="Munos S."/>
            <person name="Bendahmane A."/>
            <person name="Berges H."/>
            <person name="Niebel A."/>
            <person name="Buitink J."/>
            <person name="Frugier F."/>
            <person name="Benhamed M."/>
            <person name="Crespi M."/>
            <person name="Gouzy J."/>
            <person name="Gamas P."/>
        </authorList>
    </citation>
    <scope>NUCLEOTIDE SEQUENCE [LARGE SCALE GENOMIC DNA]</scope>
    <source>
        <strain evidence="4">cv. Jemalong A17</strain>
    </source>
</reference>
<comment type="caution">
    <text evidence="3">The sequence shown here is derived from an EMBL/GenBank/DDBJ whole genome shotgun (WGS) entry which is preliminary data.</text>
</comment>
<evidence type="ECO:0000256" key="2">
    <source>
        <dbReference type="ARBA" id="ARBA00022676"/>
    </source>
</evidence>
<evidence type="ECO:0000313" key="4">
    <source>
        <dbReference type="Proteomes" id="UP000265566"/>
    </source>
</evidence>
<keyword evidence="3" id="KW-0808">Transferase</keyword>
<dbReference type="EMBL" id="PSQE01000006">
    <property type="protein sequence ID" value="RHN51558.1"/>
    <property type="molecule type" value="Genomic_DNA"/>
</dbReference>
<dbReference type="PANTHER" id="PTHR48048">
    <property type="entry name" value="GLYCOSYLTRANSFERASE"/>
    <property type="match status" value="1"/>
</dbReference>
<dbReference type="Proteomes" id="UP000265566">
    <property type="component" value="Chromosome 6"/>
</dbReference>
<dbReference type="AlphaFoldDB" id="A0A396HG36"/>
<comment type="similarity">
    <text evidence="1">Belongs to the UDP-glycosyltransferase family.</text>
</comment>
<dbReference type="PANTHER" id="PTHR48048:SF30">
    <property type="entry name" value="GLYCOSYLTRANSFERASE"/>
    <property type="match status" value="1"/>
</dbReference>
<protein>
    <submittedName>
        <fullName evidence="3">Putative isoflavone 7-O-glucosyltransferase</fullName>
        <ecNumber evidence="3">2.4.1.170</ecNumber>
    </submittedName>
</protein>
<proteinExistence type="inferred from homology"/>
<dbReference type="Gramene" id="rna36016">
    <property type="protein sequence ID" value="RHN51558.1"/>
    <property type="gene ID" value="gene36016"/>
</dbReference>
<name>A0A396HG36_MEDTR</name>
<dbReference type="GO" id="GO:0050004">
    <property type="term" value="F:isoflavone 7-O-glucosyltransferase activity"/>
    <property type="evidence" value="ECO:0007669"/>
    <property type="project" value="UniProtKB-EC"/>
</dbReference>
<dbReference type="Gene3D" id="3.40.50.2000">
    <property type="entry name" value="Glycogen Phosphorylase B"/>
    <property type="match status" value="2"/>
</dbReference>
<accession>A0A396HG36</accession>
<gene>
    <name evidence="3" type="ORF">MtrunA17_Chr6g0469961</name>
</gene>
<dbReference type="InterPro" id="IPR050481">
    <property type="entry name" value="UDP-glycosyltransf_plant"/>
</dbReference>
<evidence type="ECO:0000256" key="1">
    <source>
        <dbReference type="ARBA" id="ARBA00009995"/>
    </source>
</evidence>
<dbReference type="EC" id="2.4.1.170" evidence="3"/>